<evidence type="ECO:0000313" key="1">
    <source>
        <dbReference type="EMBL" id="EYB89771.1"/>
    </source>
</evidence>
<dbReference type="EMBL" id="JARK01001564">
    <property type="protein sequence ID" value="EYB89771.1"/>
    <property type="molecule type" value="Genomic_DNA"/>
</dbReference>
<proteinExistence type="predicted"/>
<sequence length="72" mass="7962">MFTRIFLSSAEKVLETQFSSKLQIVGRLPKEFPSIATDSSNPCTISDVKICLHCPVLFYTAATICPRLNSVP</sequence>
<protein>
    <submittedName>
        <fullName evidence="1">Uncharacterized protein</fullName>
    </submittedName>
</protein>
<accession>A0A016SHD4</accession>
<organism evidence="1 2">
    <name type="scientific">Ancylostoma ceylanicum</name>
    <dbReference type="NCBI Taxonomy" id="53326"/>
    <lineage>
        <taxon>Eukaryota</taxon>
        <taxon>Metazoa</taxon>
        <taxon>Ecdysozoa</taxon>
        <taxon>Nematoda</taxon>
        <taxon>Chromadorea</taxon>
        <taxon>Rhabditida</taxon>
        <taxon>Rhabditina</taxon>
        <taxon>Rhabditomorpha</taxon>
        <taxon>Strongyloidea</taxon>
        <taxon>Ancylostomatidae</taxon>
        <taxon>Ancylostomatinae</taxon>
        <taxon>Ancylostoma</taxon>
    </lineage>
</organism>
<dbReference type="AlphaFoldDB" id="A0A016SHD4"/>
<name>A0A016SHD4_9BILA</name>
<evidence type="ECO:0000313" key="2">
    <source>
        <dbReference type="Proteomes" id="UP000024635"/>
    </source>
</evidence>
<reference evidence="2" key="1">
    <citation type="journal article" date="2015" name="Nat. Genet.">
        <title>The genome and transcriptome of the zoonotic hookworm Ancylostoma ceylanicum identify infection-specific gene families.</title>
        <authorList>
            <person name="Schwarz E.M."/>
            <person name="Hu Y."/>
            <person name="Antoshechkin I."/>
            <person name="Miller M.M."/>
            <person name="Sternberg P.W."/>
            <person name="Aroian R.V."/>
        </authorList>
    </citation>
    <scope>NUCLEOTIDE SEQUENCE</scope>
    <source>
        <strain evidence="2">HY135</strain>
    </source>
</reference>
<gene>
    <name evidence="1" type="primary">Acey_s0228.g2892</name>
    <name evidence="1" type="ORF">Y032_0228g2892</name>
</gene>
<dbReference type="Proteomes" id="UP000024635">
    <property type="component" value="Unassembled WGS sequence"/>
</dbReference>
<comment type="caution">
    <text evidence="1">The sequence shown here is derived from an EMBL/GenBank/DDBJ whole genome shotgun (WGS) entry which is preliminary data.</text>
</comment>
<keyword evidence="2" id="KW-1185">Reference proteome</keyword>